<proteinExistence type="predicted"/>
<dbReference type="AlphaFoldDB" id="A0A7X1FUC9"/>
<sequence>MRLLMPDGHSLTMSIEAAERSALLLSRAAERARRESGHQRRSPNPGQATVIPVDFVRQARLN</sequence>
<dbReference type="Proteomes" id="UP000566813">
    <property type="component" value="Unassembled WGS sequence"/>
</dbReference>
<evidence type="ECO:0000256" key="1">
    <source>
        <dbReference type="SAM" id="MobiDB-lite"/>
    </source>
</evidence>
<accession>A0A7X1FUC9</accession>
<protein>
    <submittedName>
        <fullName evidence="2">Uncharacterized protein</fullName>
    </submittedName>
</protein>
<name>A0A7X1FUC9_9SPHN</name>
<keyword evidence="3" id="KW-1185">Reference proteome</keyword>
<dbReference type="EMBL" id="JACLAW010000010">
    <property type="protein sequence ID" value="MBC2666502.1"/>
    <property type="molecule type" value="Genomic_DNA"/>
</dbReference>
<evidence type="ECO:0000313" key="2">
    <source>
        <dbReference type="EMBL" id="MBC2666502.1"/>
    </source>
</evidence>
<organism evidence="2 3">
    <name type="scientific">Novosphingobium flavum</name>
    <dbReference type="NCBI Taxonomy" id="1778672"/>
    <lineage>
        <taxon>Bacteria</taxon>
        <taxon>Pseudomonadati</taxon>
        <taxon>Pseudomonadota</taxon>
        <taxon>Alphaproteobacteria</taxon>
        <taxon>Sphingomonadales</taxon>
        <taxon>Sphingomonadaceae</taxon>
        <taxon>Novosphingobium</taxon>
    </lineage>
</organism>
<feature type="region of interest" description="Disordered" evidence="1">
    <location>
        <begin position="30"/>
        <end position="62"/>
    </location>
</feature>
<gene>
    <name evidence="2" type="ORF">H7F51_13320</name>
</gene>
<evidence type="ECO:0000313" key="3">
    <source>
        <dbReference type="Proteomes" id="UP000566813"/>
    </source>
</evidence>
<comment type="caution">
    <text evidence="2">The sequence shown here is derived from an EMBL/GenBank/DDBJ whole genome shotgun (WGS) entry which is preliminary data.</text>
</comment>
<reference evidence="2 3" key="1">
    <citation type="submission" date="2020-08" db="EMBL/GenBank/DDBJ databases">
        <title>The genome sequence of type strain Novosphingobium flavum NBRC 111647.</title>
        <authorList>
            <person name="Liu Y."/>
        </authorList>
    </citation>
    <scope>NUCLEOTIDE SEQUENCE [LARGE SCALE GENOMIC DNA]</scope>
    <source>
        <strain evidence="2 3">NBRC 111647</strain>
    </source>
</reference>